<dbReference type="FunFam" id="1.20.140.40:FF:000008">
    <property type="entry name" value="Invertase/pectin methylesterase inhibitor family protein"/>
    <property type="match status" value="1"/>
</dbReference>
<protein>
    <recommendedName>
        <fullName evidence="4">Pectinesterase inhibitor domain-containing protein</fullName>
    </recommendedName>
</protein>
<comment type="similarity">
    <text evidence="3">Belongs to the PMEI family.</text>
</comment>
<name>A0AAV2DWJ6_9ROSI</name>
<evidence type="ECO:0000256" key="1">
    <source>
        <dbReference type="ARBA" id="ARBA00022729"/>
    </source>
</evidence>
<proteinExistence type="inferred from homology"/>
<evidence type="ECO:0000313" key="5">
    <source>
        <dbReference type="EMBL" id="CAL1377864.1"/>
    </source>
</evidence>
<dbReference type="GO" id="GO:0046910">
    <property type="term" value="F:pectinesterase inhibitor activity"/>
    <property type="evidence" value="ECO:0007669"/>
    <property type="project" value="InterPro"/>
</dbReference>
<evidence type="ECO:0000256" key="3">
    <source>
        <dbReference type="ARBA" id="ARBA00038471"/>
    </source>
</evidence>
<dbReference type="InterPro" id="IPR035513">
    <property type="entry name" value="Invertase/methylesterase_inhib"/>
</dbReference>
<evidence type="ECO:0000259" key="4">
    <source>
        <dbReference type="SMART" id="SM00856"/>
    </source>
</evidence>
<reference evidence="5 6" key="1">
    <citation type="submission" date="2024-04" db="EMBL/GenBank/DDBJ databases">
        <authorList>
            <person name="Fracassetti M."/>
        </authorList>
    </citation>
    <scope>NUCLEOTIDE SEQUENCE [LARGE SCALE GENOMIC DNA]</scope>
</reference>
<feature type="domain" description="Pectinesterase inhibitor" evidence="4">
    <location>
        <begin position="34"/>
        <end position="180"/>
    </location>
</feature>
<organism evidence="5 6">
    <name type="scientific">Linum trigynum</name>
    <dbReference type="NCBI Taxonomy" id="586398"/>
    <lineage>
        <taxon>Eukaryota</taxon>
        <taxon>Viridiplantae</taxon>
        <taxon>Streptophyta</taxon>
        <taxon>Embryophyta</taxon>
        <taxon>Tracheophyta</taxon>
        <taxon>Spermatophyta</taxon>
        <taxon>Magnoliopsida</taxon>
        <taxon>eudicotyledons</taxon>
        <taxon>Gunneridae</taxon>
        <taxon>Pentapetalae</taxon>
        <taxon>rosids</taxon>
        <taxon>fabids</taxon>
        <taxon>Malpighiales</taxon>
        <taxon>Linaceae</taxon>
        <taxon>Linum</taxon>
    </lineage>
</organism>
<evidence type="ECO:0000256" key="2">
    <source>
        <dbReference type="ARBA" id="ARBA00023157"/>
    </source>
</evidence>
<dbReference type="SUPFAM" id="SSF101148">
    <property type="entry name" value="Plant invertase/pectin methylesterase inhibitor"/>
    <property type="match status" value="1"/>
</dbReference>
<dbReference type="CDD" id="cd15797">
    <property type="entry name" value="PMEI"/>
    <property type="match status" value="1"/>
</dbReference>
<dbReference type="Proteomes" id="UP001497516">
    <property type="component" value="Chromosome 3"/>
</dbReference>
<accession>A0AAV2DWJ6</accession>
<dbReference type="EMBL" id="OZ034816">
    <property type="protein sequence ID" value="CAL1377864.1"/>
    <property type="molecule type" value="Genomic_DNA"/>
</dbReference>
<dbReference type="InterPro" id="IPR034086">
    <property type="entry name" value="PMEI_plant"/>
</dbReference>
<sequence length="186" mass="19804">MAVFKRLSSSFPVSLLISFCAVIALSTASFRVEFAPPEIMALCEKSINHTFCLNFLNSTAGIPAADLLGAGEITLNASLHEAQDTRNYVKTLVGQTTIDPKQKQSYETCLDNYDVAIGAISEAKASLLSGDYETANIEISAAQTDSDTCNDEVKGAAAAAAELVERNDYLFNVLDVALVITNKLAG</sequence>
<dbReference type="Pfam" id="PF04043">
    <property type="entry name" value="PMEI"/>
    <property type="match status" value="1"/>
</dbReference>
<keyword evidence="6" id="KW-1185">Reference proteome</keyword>
<keyword evidence="1" id="KW-0732">Signal</keyword>
<dbReference type="NCBIfam" id="TIGR01614">
    <property type="entry name" value="PME_inhib"/>
    <property type="match status" value="1"/>
</dbReference>
<dbReference type="SMART" id="SM00856">
    <property type="entry name" value="PMEI"/>
    <property type="match status" value="1"/>
</dbReference>
<dbReference type="PANTHER" id="PTHR36710:SF4">
    <property type="entry name" value="PLANT INVERTASE_PECTIN METHYLESTERASE INHIBITOR SUPERFAMILY PROTEIN"/>
    <property type="match status" value="1"/>
</dbReference>
<keyword evidence="2" id="KW-1015">Disulfide bond</keyword>
<gene>
    <name evidence="5" type="ORF">LTRI10_LOCUS19485</name>
</gene>
<dbReference type="InterPro" id="IPR006501">
    <property type="entry name" value="Pectinesterase_inhib_dom"/>
</dbReference>
<dbReference type="InterPro" id="IPR052421">
    <property type="entry name" value="PCW_Enzyme_Inhibitor"/>
</dbReference>
<evidence type="ECO:0000313" key="6">
    <source>
        <dbReference type="Proteomes" id="UP001497516"/>
    </source>
</evidence>
<dbReference type="AlphaFoldDB" id="A0AAV2DWJ6"/>
<dbReference type="Gene3D" id="1.20.140.40">
    <property type="entry name" value="Invertase/pectin methylesterase inhibitor family protein"/>
    <property type="match status" value="1"/>
</dbReference>
<dbReference type="PANTHER" id="PTHR36710">
    <property type="entry name" value="PECTINESTERASE INHIBITOR-LIKE"/>
    <property type="match status" value="1"/>
</dbReference>